<proteinExistence type="predicted"/>
<dbReference type="Proteomes" id="UP000321814">
    <property type="component" value="Unassembled WGS sequence"/>
</dbReference>
<keyword evidence="3" id="KW-1185">Reference proteome</keyword>
<evidence type="ECO:0000256" key="1">
    <source>
        <dbReference type="SAM" id="Phobius"/>
    </source>
</evidence>
<dbReference type="OrthoDB" id="5773090at2"/>
<evidence type="ECO:0000313" key="2">
    <source>
        <dbReference type="EMBL" id="TXK77700.1"/>
    </source>
</evidence>
<comment type="caution">
    <text evidence="2">The sequence shown here is derived from an EMBL/GenBank/DDBJ whole genome shotgun (WGS) entry which is preliminary data.</text>
</comment>
<feature type="transmembrane region" description="Helical" evidence="1">
    <location>
        <begin position="6"/>
        <end position="27"/>
    </location>
</feature>
<organism evidence="2 3">
    <name type="scientific">Rheinheimera tangshanensis</name>
    <dbReference type="NCBI Taxonomy" id="400153"/>
    <lineage>
        <taxon>Bacteria</taxon>
        <taxon>Pseudomonadati</taxon>
        <taxon>Pseudomonadota</taxon>
        <taxon>Gammaproteobacteria</taxon>
        <taxon>Chromatiales</taxon>
        <taxon>Chromatiaceae</taxon>
        <taxon>Rheinheimera</taxon>
    </lineage>
</organism>
<accession>A0A5C8LR79</accession>
<keyword evidence="1" id="KW-0812">Transmembrane</keyword>
<name>A0A5C8LR79_9GAMM</name>
<dbReference type="EMBL" id="VRLR01000018">
    <property type="protein sequence ID" value="TXK77700.1"/>
    <property type="molecule type" value="Genomic_DNA"/>
</dbReference>
<dbReference type="RefSeq" id="WP_147905503.1">
    <property type="nucleotide sequence ID" value="NZ_BAAAGC010000006.1"/>
</dbReference>
<sequence length="61" mass="6806">MLNEIVLFVAKLMLLALLLINLVYLLLPSKAISQENKLEYRIEHSLLAITGAIGLAVLQFI</sequence>
<keyword evidence="1" id="KW-0472">Membrane</keyword>
<reference evidence="2 3" key="1">
    <citation type="submission" date="2019-08" db="EMBL/GenBank/DDBJ databases">
        <title>Draft genome analysis of Rheinheimera tangshanensis isolated from the roots of fresh rice plants (Oryza sativa).</title>
        <authorList>
            <person name="Yu Q."/>
            <person name="Qi Y."/>
            <person name="Zhang H."/>
            <person name="Pu J."/>
        </authorList>
    </citation>
    <scope>NUCLEOTIDE SEQUENCE [LARGE SCALE GENOMIC DNA]</scope>
    <source>
        <strain evidence="2 3">JA3-B52</strain>
    </source>
</reference>
<protein>
    <submittedName>
        <fullName evidence="2">Uncharacterized protein</fullName>
    </submittedName>
</protein>
<keyword evidence="1" id="KW-1133">Transmembrane helix</keyword>
<gene>
    <name evidence="2" type="ORF">FU839_18050</name>
</gene>
<evidence type="ECO:0000313" key="3">
    <source>
        <dbReference type="Proteomes" id="UP000321814"/>
    </source>
</evidence>
<dbReference type="AlphaFoldDB" id="A0A5C8LR79"/>